<feature type="chain" id="PRO_5029635572" evidence="7">
    <location>
        <begin position="27"/>
        <end position="1042"/>
    </location>
</feature>
<dbReference type="SUPFAM" id="SSF49452">
    <property type="entry name" value="Starch-binding domain-like"/>
    <property type="match status" value="2"/>
</dbReference>
<dbReference type="Pfam" id="PF22898">
    <property type="entry name" value="NOMO1-like_1st"/>
    <property type="match status" value="1"/>
</dbReference>
<evidence type="ECO:0000256" key="4">
    <source>
        <dbReference type="ARBA" id="ARBA00022824"/>
    </source>
</evidence>
<dbReference type="Gene3D" id="2.60.40.10">
    <property type="entry name" value="Immunoglobulins"/>
    <property type="match status" value="1"/>
</dbReference>
<evidence type="ECO:0000313" key="14">
    <source>
        <dbReference type="EMBL" id="KAF6032904.1"/>
    </source>
</evidence>
<dbReference type="EMBL" id="VXIV02001468">
    <property type="protein sequence ID" value="KAF6032904.1"/>
    <property type="molecule type" value="Genomic_DNA"/>
</dbReference>
<dbReference type="InterPro" id="IPR055075">
    <property type="entry name" value="NOMO-like_N"/>
</dbReference>
<dbReference type="InterPro" id="IPR056319">
    <property type="entry name" value="NOMO_7th"/>
</dbReference>
<keyword evidence="4" id="KW-0256">Endoplasmic reticulum</keyword>
<keyword evidence="15" id="KW-1185">Reference proteome</keyword>
<evidence type="ECO:0000259" key="11">
    <source>
        <dbReference type="Pfam" id="PF23141"/>
    </source>
</evidence>
<evidence type="ECO:0000256" key="7">
    <source>
        <dbReference type="SAM" id="SignalP"/>
    </source>
</evidence>
<dbReference type="AlphaFoldDB" id="A0A7J7K4N0"/>
<dbReference type="InterPro" id="IPR013784">
    <property type="entry name" value="Carb-bd-like_fold"/>
</dbReference>
<keyword evidence="3 7" id="KW-0732">Signal</keyword>
<evidence type="ECO:0000256" key="5">
    <source>
        <dbReference type="ARBA" id="ARBA00022989"/>
    </source>
</evidence>
<evidence type="ECO:0000313" key="15">
    <source>
        <dbReference type="Proteomes" id="UP000593567"/>
    </source>
</evidence>
<evidence type="ECO:0000256" key="2">
    <source>
        <dbReference type="ARBA" id="ARBA00022692"/>
    </source>
</evidence>
<keyword evidence="2" id="KW-0812">Transmembrane</keyword>
<dbReference type="Pfam" id="PF23141">
    <property type="entry name" value="Ig_NOMO"/>
    <property type="match status" value="1"/>
</dbReference>
<feature type="signal peptide" evidence="7">
    <location>
        <begin position="1"/>
        <end position="26"/>
    </location>
</feature>
<dbReference type="OrthoDB" id="10263633at2759"/>
<dbReference type="GO" id="GO:0005789">
    <property type="term" value="C:endoplasmic reticulum membrane"/>
    <property type="evidence" value="ECO:0007669"/>
    <property type="project" value="UniProtKB-SubCell"/>
</dbReference>
<feature type="domain" description="NOMO-like N-terminal beta-sandwich" evidence="8">
    <location>
        <begin position="38"/>
        <end position="118"/>
    </location>
</feature>
<evidence type="ECO:0000259" key="10">
    <source>
        <dbReference type="Pfam" id="PF22904"/>
    </source>
</evidence>
<evidence type="ECO:0000259" key="12">
    <source>
        <dbReference type="Pfam" id="PF23193"/>
    </source>
</evidence>
<accession>A0A7J7K4N0</accession>
<evidence type="ECO:0000259" key="13">
    <source>
        <dbReference type="Pfam" id="PF23194"/>
    </source>
</evidence>
<feature type="domain" description="NOMO fifth transthyretin-like" evidence="13">
    <location>
        <begin position="396"/>
        <end position="473"/>
    </location>
</feature>
<feature type="domain" description="NOMO second beta-sandwich" evidence="10">
    <location>
        <begin position="840"/>
        <end position="898"/>
    </location>
</feature>
<dbReference type="InterPro" id="IPR051417">
    <property type="entry name" value="SDr/BOS_complex"/>
</dbReference>
<dbReference type="InterPro" id="IPR056189">
    <property type="entry name" value="NOMO_3rd"/>
</dbReference>
<dbReference type="PANTHER" id="PTHR23303">
    <property type="entry name" value="CARBOXYPEPTIDASE REGULATORY REGION-CONTAINING"/>
    <property type="match status" value="1"/>
</dbReference>
<dbReference type="GO" id="GO:0030246">
    <property type="term" value="F:carbohydrate binding"/>
    <property type="evidence" value="ECO:0007669"/>
    <property type="project" value="InterPro"/>
</dbReference>
<sequence length="1042" mass="113807">MWGFKSLCASLVLSAIVFFAAMPSNSVKVLSQDVIGCGGFIKADVPLDLTQIKVKLLTSYGSVKYTSEPAPNGYYMIPVYEKGEYKIQIQPKSGWNFQPSNPVDLDLEACERNEDINFIFVGFQISGQVVSAGTEQGPSGITVALTSNNKELQTTETVEGKYSFNNVLAGHYVVRAQHPDYLFAKTEIAVDVKDNVVHVKDSPTIHGYSLSGSILNEGQPAKGISFIIKSDSNQKADIRGCTAGSPPHYDKPGALCYVTSDESGSFKFQSIPVGKYIIVPFHRGEKTIFDVTPSQLTVEIQHANQNIKQPFAVSGFGVHGEVRYSTKGKGINGAVVSVNGKEVAKTNSHGSYAIDAMKSGTYTLNVKAPSVYFEDVKVKIVPSEPQLPLIIPSRFDVCGKISLETKRTDISVSISEAETSKVVQQVAVNQDGIFCGEVRPGTYNIMPVMEKLSPSLTLTPASVKVTVADSPITSDLVRFSQFKATVSGEVRCLSLCGDLELILRSQTDSSIVSKQTVSSSLRSAAFVFEGILPGEYRISVGKLSWCWEDNSKSVVVTDADVSHVVLQQKGYRASVESSNTMTMHYTKQAVKEPKKNEKAKVVEQGELSIVKGANDVCLPSAGQYELSPSSCHVFEKSAYLFDTSSANTVIHVQAVRHKIILRLTSEEPSSDVLVKLRLGDDHTDLKMPPTTQVDGKHVSTMEREIDVSISTVKASVTSSHILFQQQTYEATVHPDECPAATLEMVGYKGVFVEGSIKPAITQLNIQLSNSNGKELAVQPTDKDGKYRFGPLPDNHVYVVTAEKPGYVLAKEDDNPYNFRAFKLAEVSVHVEETIGSNLPGVILSLSGNSYKSNNRTDENGHFSFIGLSPGRYYLKAILKEYEFSPASIEVEVEEGVTKEVKVIGKRVAYSCSGVVVNLNGKPVSQSVVIRAEGVQGEDCINTEESSQAEPSGYFRVRGLKPGCSYRFSLRILSVEEKSSYRISPENYLVEHTSLLISAISSTLTKIYVLCIYKPEKSFFFLMKDLFYQIQALSTQYNCGAIG</sequence>
<dbReference type="Pfam" id="PF23193">
    <property type="entry name" value="NOMO_3rd"/>
    <property type="match status" value="1"/>
</dbReference>
<dbReference type="InterPro" id="IPR056190">
    <property type="entry name" value="NOMO_5th"/>
</dbReference>
<keyword evidence="6" id="KW-0472">Membrane</keyword>
<evidence type="ECO:0000259" key="8">
    <source>
        <dbReference type="Pfam" id="PF22898"/>
    </source>
</evidence>
<feature type="domain" description="NOMO-like ninth beta-sandwich" evidence="9">
    <location>
        <begin position="748"/>
        <end position="821"/>
    </location>
</feature>
<feature type="domain" description="NOMO seventh transthyretin-like" evidence="11">
    <location>
        <begin position="574"/>
        <end position="655"/>
    </location>
</feature>
<protein>
    <submittedName>
        <fullName evidence="14">Uncharacterized protein</fullName>
    </submittedName>
</protein>
<reference evidence="14" key="1">
    <citation type="submission" date="2020-06" db="EMBL/GenBank/DDBJ databases">
        <title>Draft genome of Bugula neritina, a colonial animal packing powerful symbionts and potential medicines.</title>
        <authorList>
            <person name="Rayko M."/>
        </authorList>
    </citation>
    <scope>NUCLEOTIDE SEQUENCE [LARGE SCALE GENOMIC DNA]</scope>
    <source>
        <strain evidence="14">Kwan_BN1</strain>
    </source>
</reference>
<dbReference type="Gene3D" id="2.60.40.1120">
    <property type="entry name" value="Carboxypeptidase-like, regulatory domain"/>
    <property type="match status" value="3"/>
</dbReference>
<dbReference type="SUPFAM" id="SSF49478">
    <property type="entry name" value="Cna protein B-type domain"/>
    <property type="match status" value="1"/>
</dbReference>
<organism evidence="14 15">
    <name type="scientific">Bugula neritina</name>
    <name type="common">Brown bryozoan</name>
    <name type="synonym">Sertularia neritina</name>
    <dbReference type="NCBI Taxonomy" id="10212"/>
    <lineage>
        <taxon>Eukaryota</taxon>
        <taxon>Metazoa</taxon>
        <taxon>Spiralia</taxon>
        <taxon>Lophotrochozoa</taxon>
        <taxon>Bryozoa</taxon>
        <taxon>Gymnolaemata</taxon>
        <taxon>Cheilostomatida</taxon>
        <taxon>Flustrina</taxon>
        <taxon>Buguloidea</taxon>
        <taxon>Bugulidae</taxon>
        <taxon>Bugula</taxon>
    </lineage>
</organism>
<evidence type="ECO:0000259" key="9">
    <source>
        <dbReference type="Pfam" id="PF22902"/>
    </source>
</evidence>
<evidence type="ECO:0000256" key="6">
    <source>
        <dbReference type="ARBA" id="ARBA00023136"/>
    </source>
</evidence>
<dbReference type="Pfam" id="PF23194">
    <property type="entry name" value="NOMO_5th"/>
    <property type="match status" value="1"/>
</dbReference>
<keyword evidence="5" id="KW-1133">Transmembrane helix</keyword>
<dbReference type="Pfam" id="PF22904">
    <property type="entry name" value="NOMO1-like_2nd"/>
    <property type="match status" value="2"/>
</dbReference>
<comment type="subcellular location">
    <subcellularLocation>
        <location evidence="1">Endoplasmic reticulum membrane</location>
        <topology evidence="1">Single-pass type I membrane protein</topology>
    </subcellularLocation>
</comment>
<evidence type="ECO:0000256" key="3">
    <source>
        <dbReference type="ARBA" id="ARBA00022729"/>
    </source>
</evidence>
<feature type="domain" description="NOMO third transthyretin-like" evidence="12">
    <location>
        <begin position="251"/>
        <end position="312"/>
    </location>
</feature>
<name>A0A7J7K4N0_BUGNE</name>
<dbReference type="InterPro" id="IPR013783">
    <property type="entry name" value="Ig-like_fold"/>
</dbReference>
<dbReference type="InterPro" id="IPR055074">
    <property type="entry name" value="NOMO1-3_2nd"/>
</dbReference>
<feature type="domain" description="NOMO second beta-sandwich" evidence="10">
    <location>
        <begin position="120"/>
        <end position="205"/>
    </location>
</feature>
<dbReference type="Proteomes" id="UP000593567">
    <property type="component" value="Unassembled WGS sequence"/>
</dbReference>
<evidence type="ECO:0000256" key="1">
    <source>
        <dbReference type="ARBA" id="ARBA00004115"/>
    </source>
</evidence>
<dbReference type="PANTHER" id="PTHR23303:SF14">
    <property type="entry name" value="BOS COMPLEX SUBUNIT NOMO1-RELATED"/>
    <property type="match status" value="1"/>
</dbReference>
<comment type="caution">
    <text evidence="14">The sequence shown here is derived from an EMBL/GenBank/DDBJ whole genome shotgun (WGS) entry which is preliminary data.</text>
</comment>
<gene>
    <name evidence="14" type="ORF">EB796_008789</name>
</gene>
<dbReference type="Pfam" id="PF22902">
    <property type="entry name" value="NOMO1-like_9th"/>
    <property type="match status" value="1"/>
</dbReference>
<proteinExistence type="predicted"/>
<dbReference type="InterPro" id="IPR055073">
    <property type="entry name" value="NOMO1-like_9th"/>
</dbReference>